<feature type="active site" description="Proton acceptor" evidence="1">
    <location>
        <position position="163"/>
    </location>
</feature>
<dbReference type="PANTHER" id="PTHR33542">
    <property type="entry name" value="SIROHYDROCHLORIN FERROCHELATASE, CHLOROPLASTIC"/>
    <property type="match status" value="1"/>
</dbReference>
<reference evidence="3 4" key="1">
    <citation type="submission" date="2018-06" db="EMBL/GenBank/DDBJ databases">
        <title>Genome sequencing of Oceanotoga sp. sy52.</title>
        <authorList>
            <person name="Mori K."/>
        </authorList>
    </citation>
    <scope>NUCLEOTIDE SEQUENCE [LARGE SCALE GENOMIC DNA]</scope>
    <source>
        <strain evidence="4">sy52</strain>
    </source>
</reference>
<evidence type="ECO:0000313" key="4">
    <source>
        <dbReference type="Proteomes" id="UP000516361"/>
    </source>
</evidence>
<proteinExistence type="predicted"/>
<dbReference type="GO" id="GO:0016852">
    <property type="term" value="F:sirohydrochlorin cobaltochelatase activity"/>
    <property type="evidence" value="ECO:0007669"/>
    <property type="project" value="InterPro"/>
</dbReference>
<sequence>MKKKFLILLIVGVFILGIAKKGILVVSFGTSNKDTRKVTIEAIESRIQKEFPEYEVRQAFTSKMIIRIIKKREGKVIDTTEEALAKMQKEGFNEVLVQPLHFLNGLEYNEMLDMVNEYKDKFKKIEVGTPLLTSTDDYFKVAEALKSQLPILTRNDAVVLMGHGTSHYTNATYPAFERTLEDTDVRGVYVGTVEGYPTLKDVIKKLKRDRIKKVILMPFMVVAGVHAHDDMAGETKDSWKNILEKEGFKVEIYMHGLGENKGIQDIYIQHLKNIM</sequence>
<dbReference type="KEGG" id="ocy:OSSY52_17520"/>
<dbReference type="GO" id="GO:0046872">
    <property type="term" value="F:metal ion binding"/>
    <property type="evidence" value="ECO:0007669"/>
    <property type="project" value="UniProtKB-KW"/>
</dbReference>
<evidence type="ECO:0000256" key="1">
    <source>
        <dbReference type="PIRSR" id="PIRSR033579-1"/>
    </source>
</evidence>
<dbReference type="Pfam" id="PF06180">
    <property type="entry name" value="CbiK"/>
    <property type="match status" value="1"/>
</dbReference>
<keyword evidence="2" id="KW-0170">Cobalt</keyword>
<dbReference type="SUPFAM" id="SSF53800">
    <property type="entry name" value="Chelatase"/>
    <property type="match status" value="1"/>
</dbReference>
<dbReference type="InterPro" id="IPR050963">
    <property type="entry name" value="Sirohydro_Cobaltochel/CbiX"/>
</dbReference>
<protein>
    <submittedName>
        <fullName evidence="3">Sirohydrochlorin cobaltochelatase</fullName>
    </submittedName>
</protein>
<keyword evidence="2" id="KW-0479">Metal-binding</keyword>
<dbReference type="PANTHER" id="PTHR33542:SF3">
    <property type="entry name" value="SIROHYDROCHLORIN FERROCHELATASE, CHLOROPLASTIC"/>
    <property type="match status" value="1"/>
</dbReference>
<organism evidence="3 4">
    <name type="scientific">Tepiditoga spiralis</name>
    <dbReference type="NCBI Taxonomy" id="2108365"/>
    <lineage>
        <taxon>Bacteria</taxon>
        <taxon>Thermotogati</taxon>
        <taxon>Thermotogota</taxon>
        <taxon>Thermotogae</taxon>
        <taxon>Petrotogales</taxon>
        <taxon>Petrotogaceae</taxon>
        <taxon>Tepiditoga</taxon>
    </lineage>
</organism>
<dbReference type="InParanoid" id="A0A7G1G5D5"/>
<feature type="binding site" evidence="2">
    <location>
        <position position="194"/>
    </location>
    <ligand>
        <name>Co(2+)</name>
        <dbReference type="ChEBI" id="CHEBI:48828"/>
    </ligand>
</feature>
<dbReference type="CDD" id="cd03412">
    <property type="entry name" value="CbiK_N"/>
    <property type="match status" value="1"/>
</dbReference>
<dbReference type="RefSeq" id="WP_190614256.1">
    <property type="nucleotide sequence ID" value="NZ_AP018712.1"/>
</dbReference>
<dbReference type="Proteomes" id="UP000516361">
    <property type="component" value="Chromosome"/>
</dbReference>
<evidence type="ECO:0000256" key="2">
    <source>
        <dbReference type="PIRSR" id="PIRSR033579-3"/>
    </source>
</evidence>
<dbReference type="InterPro" id="IPR010388">
    <property type="entry name" value="Anaerobic_Co-chelatase"/>
</dbReference>
<keyword evidence="4" id="KW-1185">Reference proteome</keyword>
<dbReference type="PIRSF" id="PIRSF033579">
    <property type="entry name" value="Anaer_Co_chel"/>
    <property type="match status" value="1"/>
</dbReference>
<feature type="binding site" evidence="2">
    <location>
        <position position="163"/>
    </location>
    <ligand>
        <name>Co(2+)</name>
        <dbReference type="ChEBI" id="CHEBI:48828"/>
    </ligand>
</feature>
<feature type="binding site" evidence="2">
    <location>
        <position position="226"/>
    </location>
    <ligand>
        <name>Co(2+)</name>
        <dbReference type="ChEBI" id="CHEBI:48828"/>
    </ligand>
</feature>
<dbReference type="AlphaFoldDB" id="A0A7G1G5D5"/>
<dbReference type="GO" id="GO:0019251">
    <property type="term" value="P:anaerobic cobalamin biosynthetic process"/>
    <property type="evidence" value="ECO:0007669"/>
    <property type="project" value="InterPro"/>
</dbReference>
<accession>A0A7G1G5D5</accession>
<dbReference type="EMBL" id="AP018712">
    <property type="protein sequence ID" value="BBE31611.1"/>
    <property type="molecule type" value="Genomic_DNA"/>
</dbReference>
<dbReference type="Gene3D" id="3.40.50.1400">
    <property type="match status" value="2"/>
</dbReference>
<gene>
    <name evidence="3" type="primary">cbiK</name>
    <name evidence="3" type="ORF">OSSY52_17520</name>
</gene>
<name>A0A7G1G5D5_9BACT</name>
<evidence type="ECO:0000313" key="3">
    <source>
        <dbReference type="EMBL" id="BBE31611.1"/>
    </source>
</evidence>
<dbReference type="CDD" id="cd03413">
    <property type="entry name" value="CbiK_C"/>
    <property type="match status" value="1"/>
</dbReference>